<dbReference type="Gene3D" id="3.40.366.10">
    <property type="entry name" value="Malonyl-Coenzyme A Acyl Carrier Protein, domain 2"/>
    <property type="match status" value="5"/>
</dbReference>
<sequence>MRADRQNPTPADQHPEDVAVVGLACRVPGAPDPRAFWRLLVGGVDAITDPPPGREVAGRRGGHLDDVEGFDAGFFHVSPREAAAMDPQQRLVLELCWEAVEDARVPAERLRGSRTGVFVGAIWDDYATLLRRSGPDSATAFSVTGLHRSVIANRVSHFLGLTGPSLAVDSGQSSSLLSVHLACESLRAGESEIALAGGVNLNLAEDSTVGAEKFGGLSPDGRCFTFDERANGYVRGEGGGVVVLKPLSRALADGDPVYAVIRGSAAGNDGGGESLTVPLRSGQEDVLRRACADAGVSAGQVEFVELHGTGTKVGDPVEAAALGAVHGAAPDRAHPLRVGSVKTNIGHLEGAAGIAGFIKAVLSLHHRQLPPSLNFARPNPAIPLDELNLTVQTEVEPLPEGPVLAGVSSFGMGGTNCHVVLATPEPAPQPAPAGGFAPAPAPVALPVSGTTDEALRAQAGRLADHLEQEPGTRLADAAWSVATTRTAFAHRAVVVAEDGAEAVRALRALADGGVDPALVTGETRTGGVGFLFSGQGSQRVGMGRALYAEFPAYAAAFDELCAAIDPLLGRSLLELVHAETEGESPLDRTEFTQPALFAVEVALARLLGAWGIEPSVLVGHSIGELAAAHVAGVLSLADAARLVVARGRLMQALPAGGAMVALEATEEQARELLAPHAGRVDIAALNGPGSVVVSGDEDAVLAVAEACPGRTSRLRVSHAFHSPHVDAVLEDFRAVAESATYHPPRVPVVSNLSGALATGDDLVTADYWVRHVRGAVRFADGVRAAAATGAGVLLEIGPGGVLGSMARESLAGTEDAPEVVAALRAKRPEARALLAAVGALHTLGTDPDWAALLPGARRVALPTYAFRRRRHWLPTEGPRRGGAAPDPLPAPPEAPAEPAGALGRRLVELPEAERDRAVLDVVRAHVAAVLGHADAAEVDQTSTFKELGFDSLSSVELRDGLGAATGLRLPTGLLFDHPTPAALAAHLRAEALGLAARAVDDRRPVHAGDEPIAIVGMSCRFPGGIGSPEQLWQFVLDGGDAIGEFPTDRGWDLDALFAAELGSATRRGGFLPGAPEFDAAFFGISPREATAMDPQQRLLLEASWEAFERAGVDPTTVRGDRVGVFVGATAGEYGPRLADPAEGVEGHLLTGTTTSVASGRIAYVLGLEGPAVTVDTACSSSLVALHLAVQALRSGECTMALAGGVTVMSSPGMFLEFSRQRGLSSDGRCKAFGAGADGTGWAEGVGLLLVERLSDARRLGHEVLAVVRGTAVNSDGASNGLTAPNGPAQQRVIRQALSAAGLAADEVDLVEAHGTGTTLGDPIEAEALLATYGRARPADAPVWLGSLKSNLGHTQAAAGVGGVIKLVQAMRHGLLPATLHADEPTPHVDWSSGALRLVTETALWPETGRPRRSAVSSFGISGTNAHAVLEQAPAAQPAEPTQPDQVPPLLPWLLSARDAEAVRDQAALLAVAAEGGDLDPVAAARTLATGRAVLEHRAAVVAPAGEVPVAALRALAQGDPHPAVVEGSGTAGLVAFLFSGQGSQRAGMGRELYEAFPVFAEAFDAACEFLPEGLKDVVFDVESEELRQTGWTQPALFAIEVALFRLVQSWGVTPDFVAGHSIGEIAAAHVAGVLSLRDAATLVSERARLMQALPTGGAMVAVQATEDEVIPLLSETVSIAAINGPQSIVVAGDEVEAERIGAHFKELGRKTSRLKVSHAFHSPLMDPMLDEFRAVVESLEFAQPVVPFAASGDVTTADYWVRHVRDAVRFADTVATLHAAGVRTTLEIGPGGTLTALARGCAPELTAVPALRADRPEAEAAVLALAHAEVAGVPVDRAAYFAGVPARRAELPTYPFRGQRFWLENPRGAEDPADAVFWAQVEREDTTALAASLGLPADDLAAVLPRLSAWRRARRENAVVDRLRYRTAWTPVSAPTAPRLSGTWLVVGDAPAEAVTDYGGEVVRVGFTADRAALAAALTGVEATGVLAELPGTADSATLVQALGDAGVEAPLWLLTRGAVPDDGTADPRRAGVLGLGRVAALEHAGRWGGLLDLPADGEVPTAPVAAALSGATGEPELAVRDGKLLARRVERAPLTGRGEWTARGTVLITGGLGAIGGHVARWVVGLGAEHVVLTGRRGADTPGAAELRAELVEAGARVTIAACDAADRAHLALLLDDLRADELPLTAVFHAAGVLDDGVLDGLTPERLAGVFAPKAGAAVALDELTRDDDLDAFVLFSSMVGTWGNPGQAAYAAANAVLDAVAARRAAAGLPALSVGWGSWDTGEAGMADGAAGENLLRRGVRGLLPATALAALRGALAAGETRLTVADVDWERFVAALPAPTPLLRGIPEAKAALDAAAPAAGTGLAGRVAALAPEARPALLLGLVRDQAAAVLGHGDGTALAADKAFRDAGFDSLAAVEFHGRMTAATGLRLPATLVYDFPTPDALAAHLLDELVGAEDTGTVVPGAVAAGDDPIAIVAMSCRFPGGVSTPEQFWELLVSGTDAVGGFPTDRGWDLESLYDPDPDHAGTSYARHGAFLDTAAGFDAGFFGISPREALAMDPQQRLLLEASWEAFERAGVDPTSLRGSRTGVFVGTNGQDYGSTLTNPPGDVESYLLTGRAASVLSGRVSYTFGFEGPALTIDTACSSSLVALHLAVQALRSGECDLALAGGVTVLTTPQLFVEFSRQRGLSTDGRCKAFSDDADGTGWGEGLGLLLVERLSDARRHGHEVLAVVKGSAVNQDGASNGLTAPNGPSQQRVIRQALAAGGLTPADVDVVEAHGTGTALGDPIEAQALLATYGRDRAHELLLGSVKSNIGHTQAAAGVAGIIKVVLAMRHGVVPGSLHVGTPSTKVDWAAGAVRVVTGAEDWPAVDRPRRAAVSSFGIGGTNAHTVLEAPEPVAERAPVRVVEAPVVPWVLSGRDAAAVRRVAGRLAAVEGDAADIAYSLATTRAALDHRAFVVGTDLPSLRAGLAELADGRGEVHELTASAAGKVAFLFSGQGSQRAGMGRELYEAFPVFAEAFDAACEFLPAGLKDVVFDVESEELRQTGWTQPALFAIEVALFRLVESWGVTPDFVAGHSIGEIAAAHVAGVLSLADAARLVSERARLMQALPSGGAMVAVQATEDEVLPLLSESVSIAAINGPRSVVVAGDEVEAERIGAHFAGLGRKSTRLKVSHAFHSPLMDPMLDDFRAAVSTLDFAQPRIPFAASGDVTSPDYWVEHVRGAVRFAGTVAALRADGVRTTLEIGPGGVLTALAQQNADDLVVIPALRADRPEAEAAVTALARLHTTGVRVDWDGFLAGTGARRVALPTYPFAEDRYWLAPSAATGDVSAFGLDALDHPLLGAAVPLDGGDAHVLTGRLALRELPWLADHAVDGAVLLPGTAFADLALRAAAETGCAGVEDLTLEAPLVLRGEAATTLQVSVGADEGGRRALAVYSRAGVDEPWTRHASGFATTTAPPEPATDPVWPPAGAEPVDVAGFYERLAGFAFAYGPAFRGLRAAWRHGETVHAEVVLPEEAGDTAGFGVHPALFDAALHAVWLGAVSPDERTGRGLLPFAWTDVRLHAAGASTVRVAVTPVGTDTVSVELSDTEGRPVASVGALALRAVSGDDLGSAAAPLFDVEWTRVPATPVDPAGATVAVCPDGDAHGNAEWALDALRGWLAADTDGQLVVVTRGAVAAGSPADPEQAVVWGLVRAAQAEHPDQVVLVDVEPGAGVVADAVAAVLGSGEPQAAVRGGEVLVPRLARVTGTGGSTGFGDGAVLITGASGTLGGLIARHLVTTHDVRSLLLVSRRGADAPGAAELADELSALGAEVTWAAADVADQGAVDALFAAHRVTGVVHTAGVLDDGVVDAITPQRLAAAFRPKVDAARALDAATRAAGVAQFVLFSSVAGLLGTAGQGAYAAANTYLDALATRRHADGHPATALAWGLWAQASGMTGALGETDLLRLRRTGLAPIPSAEGLALFDAALAAGRPTAAPVRLDTAGLRAAGGPVPPLLRGLVRPAVRRVTERTAAEGRTPLLAAVANRPEAEWDDALLELVRAQVADVLGHSDPHAISADRPFKDIGFDSLTSVELRNRVNAVAGLRLPATLVFDHPTPAALVRVLREQLGAADTPVRTAATKTRSSDDPIAIVGMACRYPGGVSSPEELWQLVSEGRDAISGFPTNRGWDLDALYDADPAHWGTSYAREGGFLHDAADFDAEFWGINPREALAMDPQQRLLLETAWEAFERAGIDPATARGSRTGVFAGVMYHDYGGRVANAPDGLEGYLINGSAGSVASGRVAYELGLEGPAVTVDTACSSSLVAMHWAIQSLRSGECAMALVGGVTVMASPQVFVEFSRQRGLSPDGRCKAFGAGADGTGWAEGAGMLLVERLSDARRNGHRVLAVVRGSAVNQDGASNGLTAPNGPAQQRVIRAALDAAGLTPRDVDAVEAHGTGTSLGDPIEAQAVLATYGQDRDTPLWLGSLKSNIGHTQAAAGVGGVIKTVMALRAGVLPRTLHADEPSPHVDWTAGEVRLLTEAVPWPETGRPRRAGVSSFGVSGTNAHVVLEVADEPATAPEPVVVRRPVVPWVLSGRTPEAVRGQAAALAPLDAGALDTAFSLLTTRSSLEHRAAVVGADLDELRAGLAAVAEGRAPVSGSGGVGRVAFLFSGQGSQRAGMGRELYEAFPVFAEAFDAACEFLPAGLKDVVFDVESEELRQTGWTQPALFAIEVALFRLVQSWGVTPDFVAGHSIGEIAAAHVAGVLSLADAAKLVSERARLMQALPTGGAMVAVQATEDEVLPLLSESVSIAAINGPQSIVVAGDEVEAERIGAHFTGLGRKSTRLKVSHAFHSPLMEPMLAEFRAVVETLRFTEPTTEFLASGDVTTPDYWVDHVRDAVRFADTVRALHERGVRTTLEIGPGGTLTALAPQTADDLTAIPVLRADRPEAHAVVTAAAALHCAGGRVDWAAYFAGTGAQRVDLPTYAFQRTRFWLDLPAGTGDLRAAGLDAPGHPLLGAAVPLAEGDGLVLTGALSVAAHPWLAEHTVSGAVVVPGTALVDLAIRAADEVGCPGVDDLTLQSPLVLPATGAVVVQVSVDEEVVDQPDGVSRRALAIHSRPADAPGAPWTRHATGLLAADAEDEADDLTAWPPPGTPADVEALRAALAARGLGYGPLFQGLRAAWVDGEQVHAEVALPEGTDVTDFGLHPALFDAALHSSALLSADDSAPRLPFAWQQVRLHAAGATELRVRITAVGGDAVSLLLADATGAPVATVGALTLRPLTGEVTATTALDLFELGWTPLDPGTTRVEVAVAECPTGDARATTGWALDAVRAHLDGAGADSGDGDSGDGDSGDRVLAVVTRGATGDNPDPDQAAVWGLVRAAQSENPGRLLLVDLAPGEPVPDLAALAGSAEPQWAHRDGTWAVPRLARVAADPAAVADFGAGTTLVTGASGTLGGLVARHLVTRHGVASLLLVSRRGATAPGAAELEAELVGLGARVRWAACDLADAGAVAELVAGADLSAVVHTAGVLDDAVVTALTPERVDGVFRPKVDAATHLHEATAGTDLAQFVLFSSVSGVLGSSGQGNYAAANTHLDALAARRRAAGLVATSLAWGLWAQGSDMTDALDEADLARIRRTGLRPLPSAEGLRLLDAALATDRAALVPAGVDTAALREVEVVPPVLRGLVRGRARRTAAAAAGTAFADTLAALPAADRRKKVLAAVTAAVAEVLGHAPGTAVDPERAFTDIGFDSLTAVELRNRLGAAVDLRLPATLVFDFPTPSALAAHVLAEVAGGLDDGPGAEVATASDEPLAIIGMACRFPGGVSTPEQLWELVLAGTDAITGFPTDRGWDLDALYDTDHTVQGTTYTRHGGFLHDAADFDPEFFAIKPREALAMDPQQRLLLETTWEACERAGIPVDSLKGTRTGVFAGIMYHDYASRVTEPPEGLESYLGSGSAGSIASGRVSYTFGFEGPAVTVDTACSSSLVALHLAGQALRSGECSLALVGGATVMATPTSFVEFARRKGLSPDGRCRAFSDAADGTGWAEGAGMLLVERLSDAQRNGHRVLAVVRGTAVNQDGASNGLTAPNGPSQQRVVQAALRAAGLSHTEVDAVEGHGTGTRLGDPIEAQALLNTYGQDREVPLWLGSIKANIGHTQAAAGVAGIIKMVHAMQHGVLPRTLHVDAPSSHVDWTSGQVRLLTEDTAWPETGRPRRAAVSSFGISGTNAHTVLEQAPEPTPAPAAPQAPALAWVLSGHTPEAVRAQAARLADVAAPAADIAYSLAVSRSVQAHRAAVVGADEAELRAGLAAVVDGRAPISGTGTPGEVAFLFSGQGSQRPGMGRELYQAYPVFAAAFEAACAVLPAGIKDVVFDTESEQLKQTGWTQPALFAIEVALYRLVESWGVRPDVVAGHSIGEIAAAHVAGVLSLADAAKLVSERARLMQALPTGGAMVAVQATEDEVLPLLTDTVGIAAINSPQSVVVAGDEVEAERIGAHFAELGRKTSRLKVSHAFHSPLMDPMLDEFRAVVETLTFAQPTIPFATNGDATEPGYWVRHVRDAVRFADTVRTLHERGVRTTLEIGPGGTLTALAQQNADDLTAVPVLRADRPEPLAAVTALATAHCAGVPVDWAAVVTGNRVDLPTYAFQRRRFWLDATTSRADVRAAGLDVAGHPLLGAAAPVAGGDGHLLTGALSLRTHPWLADHAVAGSVILPGTAFVELATRAGQETGCPVLVDLTLEAPLVVPDTAAVALQVWAGALVDGQRPFTVHTRDEDGGWTRHATGVLGTTAPAAPAAPAQWPPAGAEPVGADELADFYADLAGTGLDYGPVFQGLRAAWRDGEVAHAEVALPEATAVDGFALHPALFDAALHAIALSGAGRGDGGPRLPFAWGGVRLHGAGRSSGVRALRVTVTPTGSGEVALSATDPSGTPVVTVGSLVLRPFTPPNAGVDDLYGVDWVTGPAAAGTAEVEVAECPGGDARAAAGWALSLVHERLAGGSSTPLVIVTRGAVAVTPDELPDPAQAAVWGLVRTAQTEEPDRFVLLDLAAGADLPRELGGLVATGEPQWAVRGERAAVPRLVKVSARAPEAPLFGAGTVMVTGASGTLGGLVARHLAAEHGVRSLLLVSRRGGEAPGAVELEAELAARGAQVRWAAADLGDPTAVAELVESARMVAPLSAVVHAAGVLDDAVITAQTPQRLDGVFRPKVDAALLLDAATAGLDLAQFVLFSSAAGVLGAAGQANYAAANTTLDALAQRRRAEGRPVTSLAWGLWQQDSDLTASLGEADKARMARGGVLPLASADGLRLLDAALVSGRAALLPAALDLASVRRADTVPPLLRGLVRTPAKAATTAAPAAAGPGLVERLARLGAEEKAAELLRVVCAEVAEVLGHGDAAAVDVDAAFGEMGFDSLTAVELRNRLGKVTGFTLGAGLVFDHPAPVALAAHLGDLLAKAGRRPVDSLLEELDSLQQDLLGRAQDDGGRAAVTQRLQQVLDSLGAPAVGAHAPAGEHEDIAGEEWETATDDEMFDLLGKRFGIS</sequence>
<feature type="domain" description="PKS/mFAS DH" evidence="16">
    <location>
        <begin position="6660"/>
        <end position="6936"/>
    </location>
</feature>
<comment type="subunit">
    <text evidence="10">Homodimer. Erythronolide synthase is composed of EryAI, EryAII and EryAIII multimodular (2 modules) polypeptides each coding for a functional synthase subunit which participates in 2 of the six FAS-like elongation steps required for formation of the polyketide. Module 1, 2, 3, 4, 5, and 6 participating in biosynthesis steps 1, 2, 3, 4, 5, and 6, respectively.</text>
</comment>
<dbReference type="InterPro" id="IPR032821">
    <property type="entry name" value="PKS_assoc"/>
</dbReference>
<evidence type="ECO:0000256" key="7">
    <source>
        <dbReference type="ARBA" id="ARBA00052442"/>
    </source>
</evidence>
<feature type="domain" description="Carrier" evidence="14">
    <location>
        <begin position="7359"/>
        <end position="7437"/>
    </location>
</feature>
<dbReference type="InterPro" id="IPR036291">
    <property type="entry name" value="NAD(P)-bd_dom_sf"/>
</dbReference>
<dbReference type="SUPFAM" id="SSF47336">
    <property type="entry name" value="ACP-like"/>
    <property type="match status" value="5"/>
</dbReference>
<feature type="region of interest" description="C-terminal hotdog fold" evidence="12">
    <location>
        <begin position="5141"/>
        <end position="5276"/>
    </location>
</feature>
<evidence type="ECO:0000256" key="13">
    <source>
        <dbReference type="SAM" id="MobiDB-lite"/>
    </source>
</evidence>
<evidence type="ECO:0000256" key="2">
    <source>
        <dbReference type="ARBA" id="ARBA00022553"/>
    </source>
</evidence>
<dbReference type="SMART" id="SM01294">
    <property type="entry name" value="PKS_PP_betabranch"/>
    <property type="match status" value="5"/>
</dbReference>
<dbReference type="InterPro" id="IPR016039">
    <property type="entry name" value="Thiolase-like"/>
</dbReference>
<dbReference type="GO" id="GO:0031177">
    <property type="term" value="F:phosphopantetheine binding"/>
    <property type="evidence" value="ECO:0007669"/>
    <property type="project" value="InterPro"/>
</dbReference>
<keyword evidence="18" id="KW-1185">Reference proteome</keyword>
<dbReference type="InterPro" id="IPR001227">
    <property type="entry name" value="Ac_transferase_dom_sf"/>
</dbReference>
<dbReference type="SUPFAM" id="SSF53901">
    <property type="entry name" value="Thiolase-like"/>
    <property type="match status" value="5"/>
</dbReference>
<feature type="domain" description="Carrier" evidence="14">
    <location>
        <begin position="2382"/>
        <end position="2457"/>
    </location>
</feature>
<evidence type="ECO:0000256" key="12">
    <source>
        <dbReference type="PROSITE-ProRule" id="PRU01363"/>
    </source>
</evidence>
<dbReference type="SMART" id="SM00825">
    <property type="entry name" value="PKS_KS"/>
    <property type="match status" value="5"/>
</dbReference>
<dbReference type="InterPro" id="IPR020806">
    <property type="entry name" value="PKS_PP-bd"/>
</dbReference>
<comment type="function">
    <text evidence="8">Involved in the biosynthesis of antibiotic erythromycin via the biosynthesis of its aglycone precursor, 6-deoxyerythronolide B (6-dEB).</text>
</comment>
<name>A0A1Q9LNC6_9PSEU</name>
<dbReference type="InterPro" id="IPR009081">
    <property type="entry name" value="PP-bd_ACP"/>
</dbReference>
<dbReference type="InterPro" id="IPR020807">
    <property type="entry name" value="PKS_DH"/>
</dbReference>
<dbReference type="Pfam" id="PF00550">
    <property type="entry name" value="PP-binding"/>
    <property type="match status" value="5"/>
</dbReference>
<comment type="catalytic activity">
    <reaction evidence="7">
        <text>6 (S)-methylmalonyl-CoA + propanoyl-CoA + 6 NADPH + 12 H(+) = 6-deoxyerythronolide B + 6 CO2 + 6 NADP(+) + 7 CoA + H2O</text>
        <dbReference type="Rhea" id="RHEA:23068"/>
        <dbReference type="ChEBI" id="CHEBI:15377"/>
        <dbReference type="ChEBI" id="CHEBI:15378"/>
        <dbReference type="ChEBI" id="CHEBI:16089"/>
        <dbReference type="ChEBI" id="CHEBI:16526"/>
        <dbReference type="ChEBI" id="CHEBI:57287"/>
        <dbReference type="ChEBI" id="CHEBI:57327"/>
        <dbReference type="ChEBI" id="CHEBI:57392"/>
        <dbReference type="ChEBI" id="CHEBI:57783"/>
        <dbReference type="ChEBI" id="CHEBI:58349"/>
        <dbReference type="EC" id="2.3.1.94"/>
    </reaction>
</comment>
<dbReference type="RefSeq" id="WP_075974452.1">
    <property type="nucleotide sequence ID" value="NZ_MKQR01000009.1"/>
</dbReference>
<evidence type="ECO:0000256" key="11">
    <source>
        <dbReference type="ARBA" id="ARBA00066981"/>
    </source>
</evidence>
<keyword evidence="6" id="KW-0012">Acyltransferase</keyword>
<evidence type="ECO:0000313" key="17">
    <source>
        <dbReference type="EMBL" id="OLR93556.1"/>
    </source>
</evidence>
<organism evidence="17 18">
    <name type="scientific">Actinokineospora bangkokensis</name>
    <dbReference type="NCBI Taxonomy" id="1193682"/>
    <lineage>
        <taxon>Bacteria</taxon>
        <taxon>Bacillati</taxon>
        <taxon>Actinomycetota</taxon>
        <taxon>Actinomycetes</taxon>
        <taxon>Pseudonocardiales</taxon>
        <taxon>Pseudonocardiaceae</taxon>
        <taxon>Actinokineospora</taxon>
    </lineage>
</organism>
<dbReference type="Pfam" id="PF02801">
    <property type="entry name" value="Ketoacyl-synt_C"/>
    <property type="match status" value="5"/>
</dbReference>
<feature type="domain" description="Ketosynthase family 3 (KS3)" evidence="15">
    <location>
        <begin position="1009"/>
        <end position="1431"/>
    </location>
</feature>
<dbReference type="InterPro" id="IPR014030">
    <property type="entry name" value="Ketoacyl_synth_N"/>
</dbReference>
<evidence type="ECO:0000256" key="5">
    <source>
        <dbReference type="ARBA" id="ARBA00023268"/>
    </source>
</evidence>
<dbReference type="Pfam" id="PF00109">
    <property type="entry name" value="ketoacyl-synt"/>
    <property type="match status" value="5"/>
</dbReference>
<dbReference type="Pfam" id="PF18369">
    <property type="entry name" value="PKS_DE"/>
    <property type="match status" value="1"/>
</dbReference>
<dbReference type="Pfam" id="PF08659">
    <property type="entry name" value="KR"/>
    <property type="match status" value="4"/>
</dbReference>
<dbReference type="Pfam" id="PF14765">
    <property type="entry name" value="PS-DH"/>
    <property type="match status" value="3"/>
</dbReference>
<gene>
    <name evidence="17" type="ORF">BJP25_14785</name>
</gene>
<dbReference type="PROSITE" id="PS52019">
    <property type="entry name" value="PKS_MFAS_DH"/>
    <property type="match status" value="3"/>
</dbReference>
<evidence type="ECO:0000259" key="14">
    <source>
        <dbReference type="PROSITE" id="PS50075"/>
    </source>
</evidence>
<evidence type="ECO:0000256" key="9">
    <source>
        <dbReference type="ARBA" id="ARBA00060622"/>
    </source>
</evidence>
<keyword evidence="5" id="KW-0511">Multifunctional enzyme</keyword>
<evidence type="ECO:0000256" key="4">
    <source>
        <dbReference type="ARBA" id="ARBA00022737"/>
    </source>
</evidence>
<dbReference type="FunFam" id="1.10.1200.10:FF:000007">
    <property type="entry name" value="Probable polyketide synthase pks17"/>
    <property type="match status" value="5"/>
</dbReference>
<feature type="region of interest" description="Disordered" evidence="13">
    <location>
        <begin position="872"/>
        <end position="898"/>
    </location>
</feature>
<dbReference type="SMART" id="SM00822">
    <property type="entry name" value="PKS_KR"/>
    <property type="match status" value="4"/>
</dbReference>
<dbReference type="InterPro" id="IPR013968">
    <property type="entry name" value="PKS_KR"/>
</dbReference>
<keyword evidence="3" id="KW-0808">Transferase</keyword>
<dbReference type="PROSITE" id="PS50075">
    <property type="entry name" value="CARRIER"/>
    <property type="match status" value="5"/>
</dbReference>
<dbReference type="InterPro" id="IPR041618">
    <property type="entry name" value="PKS_DE"/>
</dbReference>
<dbReference type="InterPro" id="IPR014043">
    <property type="entry name" value="Acyl_transferase_dom"/>
</dbReference>
<dbReference type="InterPro" id="IPR049551">
    <property type="entry name" value="PKS_DH_C"/>
</dbReference>
<feature type="region of interest" description="N-terminal hotdog fold" evidence="12">
    <location>
        <begin position="3344"/>
        <end position="3465"/>
    </location>
</feature>
<dbReference type="PANTHER" id="PTHR43775:SF51">
    <property type="entry name" value="INACTIVE PHENOLPHTHIOCEROL SYNTHESIS POLYKETIDE SYNTHASE TYPE I PKS1-RELATED"/>
    <property type="match status" value="1"/>
</dbReference>
<dbReference type="InterPro" id="IPR049900">
    <property type="entry name" value="PKS_mFAS_DH"/>
</dbReference>
<dbReference type="Proteomes" id="UP000186040">
    <property type="component" value="Unassembled WGS sequence"/>
</dbReference>
<dbReference type="SMART" id="SM00827">
    <property type="entry name" value="PKS_AT"/>
    <property type="match status" value="5"/>
</dbReference>
<dbReference type="InterPro" id="IPR006162">
    <property type="entry name" value="Ppantetheine_attach_site"/>
</dbReference>
<dbReference type="InterPro" id="IPR016036">
    <property type="entry name" value="Malonyl_transacylase_ACP-bd"/>
</dbReference>
<evidence type="ECO:0000256" key="3">
    <source>
        <dbReference type="ARBA" id="ARBA00022679"/>
    </source>
</evidence>
<feature type="active site" description="Proton acceptor; for dehydratase activity" evidence="12">
    <location>
        <position position="5033"/>
    </location>
</feature>
<dbReference type="PROSITE" id="PS00606">
    <property type="entry name" value="KS3_1"/>
    <property type="match status" value="4"/>
</dbReference>
<evidence type="ECO:0000256" key="6">
    <source>
        <dbReference type="ARBA" id="ARBA00023315"/>
    </source>
</evidence>
<dbReference type="Pfam" id="PF16197">
    <property type="entry name" value="KAsynt_C_assoc"/>
    <property type="match status" value="5"/>
</dbReference>
<dbReference type="GO" id="GO:0004312">
    <property type="term" value="F:fatty acid synthase activity"/>
    <property type="evidence" value="ECO:0007669"/>
    <property type="project" value="TreeGrafter"/>
</dbReference>
<feature type="active site" description="Proton donor; for dehydratase activity" evidence="12">
    <location>
        <position position="5200"/>
    </location>
</feature>
<protein>
    <recommendedName>
        <fullName evidence="11">6-deoxyerythronolide-B synthase</fullName>
        <ecNumber evidence="11">2.3.1.94</ecNumber>
    </recommendedName>
</protein>
<dbReference type="Gene3D" id="6.10.140.1830">
    <property type="match status" value="1"/>
</dbReference>
<feature type="region of interest" description="N-terminal hotdog fold" evidence="12">
    <location>
        <begin position="6660"/>
        <end position="6780"/>
    </location>
</feature>
<dbReference type="NCBIfam" id="NF045894">
    <property type="entry name" value="PKS_plus_SDR"/>
    <property type="match status" value="1"/>
</dbReference>
<dbReference type="EC" id="2.3.1.94" evidence="11"/>
<dbReference type="InterPro" id="IPR042104">
    <property type="entry name" value="PKS_dehydratase_sf"/>
</dbReference>
<dbReference type="PROSITE" id="PS00012">
    <property type="entry name" value="PHOSPHOPANTETHEINE"/>
    <property type="match status" value="4"/>
</dbReference>
<dbReference type="EMBL" id="MKQR01000009">
    <property type="protein sequence ID" value="OLR93556.1"/>
    <property type="molecule type" value="Genomic_DNA"/>
</dbReference>
<feature type="active site" description="Proton acceptor; for dehydratase activity" evidence="12">
    <location>
        <position position="3376"/>
    </location>
</feature>
<dbReference type="SUPFAM" id="SSF55048">
    <property type="entry name" value="Probable ACP-binding domain of malonyl-CoA ACP transacylase"/>
    <property type="match status" value="5"/>
</dbReference>
<evidence type="ECO:0000259" key="16">
    <source>
        <dbReference type="PROSITE" id="PS52019"/>
    </source>
</evidence>
<dbReference type="GO" id="GO:0004315">
    <property type="term" value="F:3-oxoacyl-[acyl-carrier-protein] synthase activity"/>
    <property type="evidence" value="ECO:0007669"/>
    <property type="project" value="InterPro"/>
</dbReference>
<evidence type="ECO:0000256" key="1">
    <source>
        <dbReference type="ARBA" id="ARBA00022450"/>
    </source>
</evidence>
<feature type="domain" description="Carrier" evidence="14">
    <location>
        <begin position="5706"/>
        <end position="5781"/>
    </location>
</feature>
<dbReference type="InterPro" id="IPR016035">
    <property type="entry name" value="Acyl_Trfase/lysoPLipase"/>
</dbReference>
<feature type="domain" description="Ketosynthase family 3 (KS3)" evidence="15">
    <location>
        <begin position="4134"/>
        <end position="4558"/>
    </location>
</feature>
<feature type="domain" description="Carrier" evidence="14">
    <location>
        <begin position="4041"/>
        <end position="4116"/>
    </location>
</feature>
<dbReference type="InterPro" id="IPR018201">
    <property type="entry name" value="Ketoacyl_synth_AS"/>
</dbReference>
<dbReference type="SMART" id="SM00826">
    <property type="entry name" value="PKS_DH"/>
    <property type="match status" value="3"/>
</dbReference>
<dbReference type="PROSITE" id="PS52004">
    <property type="entry name" value="KS3_2"/>
    <property type="match status" value="5"/>
</dbReference>
<feature type="domain" description="PKS/mFAS DH" evidence="16">
    <location>
        <begin position="3344"/>
        <end position="3617"/>
    </location>
</feature>
<dbReference type="InterPro" id="IPR014031">
    <property type="entry name" value="Ketoacyl_synth_C"/>
</dbReference>
<dbReference type="GO" id="GO:0047879">
    <property type="term" value="F:erythronolide synthase activity"/>
    <property type="evidence" value="ECO:0007669"/>
    <property type="project" value="UniProtKB-EC"/>
</dbReference>
<feature type="domain" description="Ketosynthase family 3 (KS3)" evidence="15">
    <location>
        <begin position="2475"/>
        <end position="2899"/>
    </location>
</feature>
<dbReference type="Gene3D" id="3.40.47.10">
    <property type="match status" value="5"/>
</dbReference>
<dbReference type="Pfam" id="PF21089">
    <property type="entry name" value="PKS_DH_N"/>
    <property type="match status" value="3"/>
</dbReference>
<dbReference type="GO" id="GO:0006633">
    <property type="term" value="P:fatty acid biosynthetic process"/>
    <property type="evidence" value="ECO:0007669"/>
    <property type="project" value="InterPro"/>
</dbReference>
<feature type="region of interest" description="N-terminal hotdog fold" evidence="12">
    <location>
        <begin position="5001"/>
        <end position="5130"/>
    </location>
</feature>
<keyword evidence="4" id="KW-0677">Repeat</keyword>
<evidence type="ECO:0000256" key="8">
    <source>
        <dbReference type="ARBA" id="ARBA00060158"/>
    </source>
</evidence>
<feature type="compositionally biased region" description="Pro residues" evidence="13">
    <location>
        <begin position="886"/>
        <end position="895"/>
    </location>
</feature>
<feature type="active site" description="Proton donor; for dehydratase activity" evidence="12">
    <location>
        <position position="3537"/>
    </location>
</feature>
<feature type="domain" description="Carrier" evidence="14">
    <location>
        <begin position="916"/>
        <end position="991"/>
    </location>
</feature>
<dbReference type="Gene3D" id="1.10.1200.10">
    <property type="entry name" value="ACP-like"/>
    <property type="match status" value="5"/>
</dbReference>
<dbReference type="Gene3D" id="3.30.70.3290">
    <property type="match status" value="5"/>
</dbReference>
<feature type="active site" description="Proton acceptor; for dehydratase activity" evidence="12">
    <location>
        <position position="6692"/>
    </location>
</feature>
<dbReference type="InterPro" id="IPR020841">
    <property type="entry name" value="PKS_Beta-ketoAc_synthase_dom"/>
</dbReference>
<evidence type="ECO:0000256" key="10">
    <source>
        <dbReference type="ARBA" id="ARBA00063272"/>
    </source>
</evidence>
<comment type="pathway">
    <text evidence="9">Antibiotic biosynthesis; erythromycin biosynthesis.</text>
</comment>
<dbReference type="Gene3D" id="3.10.129.110">
    <property type="entry name" value="Polyketide synthase dehydratase"/>
    <property type="match status" value="3"/>
</dbReference>
<keyword evidence="1" id="KW-0596">Phosphopantetheine</keyword>
<accession>A0A1Q9LNC6</accession>
<dbReference type="FunFam" id="3.40.47.10:FF:000019">
    <property type="entry name" value="Polyketide synthase type I"/>
    <property type="match status" value="4"/>
</dbReference>
<dbReference type="Pfam" id="PF00698">
    <property type="entry name" value="Acyl_transf_1"/>
    <property type="match status" value="5"/>
</dbReference>
<evidence type="ECO:0000313" key="18">
    <source>
        <dbReference type="Proteomes" id="UP000186040"/>
    </source>
</evidence>
<dbReference type="SUPFAM" id="SSF52151">
    <property type="entry name" value="FabD/lysophospholipase-like"/>
    <property type="match status" value="5"/>
</dbReference>
<dbReference type="InterPro" id="IPR049552">
    <property type="entry name" value="PKS_DH_N"/>
</dbReference>
<dbReference type="InterPro" id="IPR050091">
    <property type="entry name" value="PKS_NRPS_Biosynth_Enz"/>
</dbReference>
<dbReference type="CDD" id="cd00833">
    <property type="entry name" value="PKS"/>
    <property type="match status" value="5"/>
</dbReference>
<feature type="domain" description="Ketosynthase family 3 (KS3)" evidence="15">
    <location>
        <begin position="15"/>
        <end position="423"/>
    </location>
</feature>
<keyword evidence="2" id="KW-0597">Phosphoprotein</keyword>
<dbReference type="OrthoDB" id="9778690at2"/>
<feature type="active site" description="Proton donor; for dehydratase activity" evidence="12">
    <location>
        <position position="6854"/>
    </location>
</feature>
<feature type="region of interest" description="C-terminal hotdog fold" evidence="12">
    <location>
        <begin position="3477"/>
        <end position="3617"/>
    </location>
</feature>
<feature type="region of interest" description="C-terminal hotdog fold" evidence="12">
    <location>
        <begin position="6795"/>
        <end position="6936"/>
    </location>
</feature>
<dbReference type="PANTHER" id="PTHR43775">
    <property type="entry name" value="FATTY ACID SYNTHASE"/>
    <property type="match status" value="1"/>
</dbReference>
<dbReference type="CDD" id="cd08956">
    <property type="entry name" value="KR_3_FAS_SDR_x"/>
    <property type="match status" value="3"/>
</dbReference>
<proteinExistence type="predicted"/>
<dbReference type="CDD" id="cd08952">
    <property type="entry name" value="KR_1_SDR_x"/>
    <property type="match status" value="1"/>
</dbReference>
<dbReference type="SMART" id="SM00823">
    <property type="entry name" value="PKS_PP"/>
    <property type="match status" value="5"/>
</dbReference>
<feature type="domain" description="PKS/mFAS DH" evidence="16">
    <location>
        <begin position="5001"/>
        <end position="5276"/>
    </location>
</feature>
<dbReference type="InterPro" id="IPR036736">
    <property type="entry name" value="ACP-like_sf"/>
</dbReference>
<dbReference type="STRING" id="1193682.BJP25_14785"/>
<evidence type="ECO:0000259" key="15">
    <source>
        <dbReference type="PROSITE" id="PS52004"/>
    </source>
</evidence>
<dbReference type="SUPFAM" id="SSF51735">
    <property type="entry name" value="NAD(P)-binding Rossmann-fold domains"/>
    <property type="match status" value="8"/>
</dbReference>
<dbReference type="Gene3D" id="3.40.50.720">
    <property type="entry name" value="NAD(P)-binding Rossmann-like Domain"/>
    <property type="match status" value="4"/>
</dbReference>
<dbReference type="FunFam" id="3.40.366.10:FF:000002">
    <property type="entry name" value="Probable polyketide synthase 2"/>
    <property type="match status" value="1"/>
</dbReference>
<feature type="domain" description="Ketosynthase family 3 (KS3)" evidence="15">
    <location>
        <begin position="5798"/>
        <end position="6222"/>
    </location>
</feature>
<dbReference type="InterPro" id="IPR057326">
    <property type="entry name" value="KR_dom"/>
</dbReference>
<comment type="caution">
    <text evidence="17">The sequence shown here is derived from an EMBL/GenBank/DDBJ whole genome shotgun (WGS) entry which is preliminary data.</text>
</comment>
<reference evidence="17 18" key="1">
    <citation type="submission" date="2016-10" db="EMBL/GenBank/DDBJ databases">
        <title>The Draft Genome Sequence of Actinokineospora bangkokensis 44EHWT reveals the biosynthetic pathway of antifungal compounds Thailandins with unusual extender unit butylmalonyl-CoA.</title>
        <authorList>
            <person name="Greule A."/>
            <person name="Intra B."/>
            <person name="Flemming S."/>
            <person name="Rommel M.G."/>
            <person name="Panbangred W."/>
            <person name="Bechthold A."/>
        </authorList>
    </citation>
    <scope>NUCLEOTIDE SEQUENCE [LARGE SCALE GENOMIC DNA]</scope>
    <source>
        <strain evidence="17 18">44EHW</strain>
    </source>
</reference>